<dbReference type="PROSITE" id="PS51371">
    <property type="entry name" value="CBS"/>
    <property type="match status" value="2"/>
</dbReference>
<dbReference type="AlphaFoldDB" id="A0A852VQG5"/>
<dbReference type="GO" id="GO:0008773">
    <property type="term" value="F:[protein-PII] uridylyltransferase activity"/>
    <property type="evidence" value="ECO:0007669"/>
    <property type="project" value="InterPro"/>
</dbReference>
<evidence type="ECO:0000256" key="2">
    <source>
        <dbReference type="PROSITE-ProRule" id="PRU00703"/>
    </source>
</evidence>
<dbReference type="InterPro" id="IPR005105">
    <property type="entry name" value="GlnD_Uridyltrans_N"/>
</dbReference>
<feature type="domain" description="Cyclic nucleotide-binding" evidence="3">
    <location>
        <begin position="18"/>
        <end position="116"/>
    </location>
</feature>
<dbReference type="Pfam" id="PF10335">
    <property type="entry name" value="DUF294_C"/>
    <property type="match status" value="1"/>
</dbReference>
<comment type="caution">
    <text evidence="5">The sequence shown here is derived from an EMBL/GenBank/DDBJ whole genome shotgun (WGS) entry which is preliminary data.</text>
</comment>
<dbReference type="PROSITE" id="PS50042">
    <property type="entry name" value="CNMP_BINDING_3"/>
    <property type="match status" value="1"/>
</dbReference>
<dbReference type="InterPro" id="IPR051462">
    <property type="entry name" value="CBS_domain-containing"/>
</dbReference>
<sequence>MVDVELAEVADFLAGHAPFEALPGTVLRDLPARMTSRYHRRSTRLMTVGVDNNDLIVVRSGAIEIRDADGDLVSRGGEGTTAGSTTLVGTNPSRFDVVAIEDTLVLLLPRGVFHELSAAHPDFADHFDAERADRLRMAASSVATNAAGQAILRSSGRDLIRQAPIVTVPIDATISEAATVMTTQDSSSVLVLDGKRVAGILTDRDLRRRVVARDIDLHGPVAPVMTPDPVVAPAETAAVELLLTMVERHVHHLPLVEDGQPIGVVTSTDLMRLERVNAVHIVGDITQQRDVAGVVEMAGRVPRLVEQLVEQDVGAHDITRIVTSVGDAVERQLIALAQDELREDHGPPPRYCWMVLGSRARHEQALGSDQDHAVILADDAPDGAEEYIAALADRVVEGLEAAGYPRCEGDVMATNPRWRQRLRGWRREFRQWIHEPVPDAVLGASIFFDSRPLHGDEALHDRLAEDIATWVPQGRKFLAHLTKEALAHEPPLGFFRGFVLARAGENRATLDLKRGGVGAIVDLARVHALGAGLVSVNTRARLLAAGRVGAIDADTAASLVDALEFISHVRLAHQARQAAAGTWPDSRLRPSDLTAFEQRSLREAFHVVRGAQQTLSQRNPTQYYT</sequence>
<protein>
    <submittedName>
        <fullName evidence="5">CBS domain-containing protein</fullName>
    </submittedName>
</protein>
<keyword evidence="2" id="KW-0129">CBS domain</keyword>
<dbReference type="Pfam" id="PF03445">
    <property type="entry name" value="DUF294"/>
    <property type="match status" value="1"/>
</dbReference>
<dbReference type="Pfam" id="PF00027">
    <property type="entry name" value="cNMP_binding"/>
    <property type="match status" value="1"/>
</dbReference>
<gene>
    <name evidence="5" type="ORF">BJY20_001838</name>
</gene>
<dbReference type="InterPro" id="IPR000595">
    <property type="entry name" value="cNMP-bd_dom"/>
</dbReference>
<name>A0A852VQG5_9MICO</name>
<dbReference type="CDD" id="cd00038">
    <property type="entry name" value="CAP_ED"/>
    <property type="match status" value="1"/>
</dbReference>
<dbReference type="Gene3D" id="2.60.120.10">
    <property type="entry name" value="Jelly Rolls"/>
    <property type="match status" value="1"/>
</dbReference>
<dbReference type="Pfam" id="PF00571">
    <property type="entry name" value="CBS"/>
    <property type="match status" value="2"/>
</dbReference>
<evidence type="ECO:0000259" key="3">
    <source>
        <dbReference type="PROSITE" id="PS50042"/>
    </source>
</evidence>
<dbReference type="SMART" id="SM00116">
    <property type="entry name" value="CBS"/>
    <property type="match status" value="2"/>
</dbReference>
<dbReference type="PANTHER" id="PTHR48108:SF31">
    <property type="entry name" value="CBS DOMAIN AND CYCLIC NUCLEOTIDE-REGULATED NUCLEOTIDYLTRANSFERASE"/>
    <property type="match status" value="1"/>
</dbReference>
<dbReference type="InterPro" id="IPR018821">
    <property type="entry name" value="DUF294_put_nucleoTrafse_sb-bd"/>
</dbReference>
<evidence type="ECO:0000259" key="4">
    <source>
        <dbReference type="PROSITE" id="PS51371"/>
    </source>
</evidence>
<evidence type="ECO:0000256" key="1">
    <source>
        <dbReference type="ARBA" id="ARBA00022737"/>
    </source>
</evidence>
<dbReference type="EMBL" id="JACCAE010000001">
    <property type="protein sequence ID" value="NYF98446.1"/>
    <property type="molecule type" value="Genomic_DNA"/>
</dbReference>
<dbReference type="RefSeq" id="WP_185991258.1">
    <property type="nucleotide sequence ID" value="NZ_JACCAE010000001.1"/>
</dbReference>
<evidence type="ECO:0000313" key="6">
    <source>
        <dbReference type="Proteomes" id="UP000554054"/>
    </source>
</evidence>
<reference evidence="5 6" key="1">
    <citation type="submission" date="2020-07" db="EMBL/GenBank/DDBJ databases">
        <title>Sequencing the genomes of 1000 actinobacteria strains.</title>
        <authorList>
            <person name="Klenk H.-P."/>
        </authorList>
    </citation>
    <scope>NUCLEOTIDE SEQUENCE [LARGE SCALE GENOMIC DNA]</scope>
    <source>
        <strain evidence="5 6">DSM 26154</strain>
    </source>
</reference>
<proteinExistence type="predicted"/>
<dbReference type="PANTHER" id="PTHR48108">
    <property type="entry name" value="CBS DOMAIN-CONTAINING PROTEIN CBSX2, CHLOROPLASTIC"/>
    <property type="match status" value="1"/>
</dbReference>
<keyword evidence="6" id="KW-1185">Reference proteome</keyword>
<dbReference type="Proteomes" id="UP000554054">
    <property type="component" value="Unassembled WGS sequence"/>
</dbReference>
<dbReference type="CDD" id="cd04587">
    <property type="entry name" value="CBS_pair_CAP-ED_NT_Pol-beta-like_DUF294_assoc"/>
    <property type="match status" value="1"/>
</dbReference>
<evidence type="ECO:0000313" key="5">
    <source>
        <dbReference type="EMBL" id="NYF98446.1"/>
    </source>
</evidence>
<dbReference type="InterPro" id="IPR000644">
    <property type="entry name" value="CBS_dom"/>
</dbReference>
<organism evidence="5 6">
    <name type="scientific">Janibacter cremeus</name>
    <dbReference type="NCBI Taxonomy" id="1285192"/>
    <lineage>
        <taxon>Bacteria</taxon>
        <taxon>Bacillati</taxon>
        <taxon>Actinomycetota</taxon>
        <taxon>Actinomycetes</taxon>
        <taxon>Micrococcales</taxon>
        <taxon>Intrasporangiaceae</taxon>
        <taxon>Janibacter</taxon>
    </lineage>
</organism>
<feature type="domain" description="CBS" evidence="4">
    <location>
        <begin position="159"/>
        <end position="217"/>
    </location>
</feature>
<dbReference type="SUPFAM" id="SSF51206">
    <property type="entry name" value="cAMP-binding domain-like"/>
    <property type="match status" value="1"/>
</dbReference>
<dbReference type="InterPro" id="IPR018490">
    <property type="entry name" value="cNMP-bd_dom_sf"/>
</dbReference>
<dbReference type="CDD" id="cd05401">
    <property type="entry name" value="NT_GlnE_GlnD_like"/>
    <property type="match status" value="1"/>
</dbReference>
<dbReference type="SUPFAM" id="SSF54631">
    <property type="entry name" value="CBS-domain pair"/>
    <property type="match status" value="1"/>
</dbReference>
<dbReference type="InterPro" id="IPR046342">
    <property type="entry name" value="CBS_dom_sf"/>
</dbReference>
<dbReference type="Gene3D" id="3.10.580.10">
    <property type="entry name" value="CBS-domain"/>
    <property type="match status" value="1"/>
</dbReference>
<dbReference type="InterPro" id="IPR014710">
    <property type="entry name" value="RmlC-like_jellyroll"/>
</dbReference>
<keyword evidence="1" id="KW-0677">Repeat</keyword>
<accession>A0A852VQG5</accession>
<feature type="domain" description="CBS" evidence="4">
    <location>
        <begin position="225"/>
        <end position="285"/>
    </location>
</feature>